<name>A0A2G8L6M0_STIJA</name>
<dbReference type="PROSITE" id="PS51381">
    <property type="entry name" value="C2_B9"/>
    <property type="match status" value="1"/>
</dbReference>
<comment type="caution">
    <text evidence="8">The sequence shown here is derived from an EMBL/GenBank/DDBJ whole genome shotgun (WGS) entry which is preliminary data.</text>
</comment>
<dbReference type="GO" id="GO:0060271">
    <property type="term" value="P:cilium assembly"/>
    <property type="evidence" value="ECO:0007669"/>
    <property type="project" value="TreeGrafter"/>
</dbReference>
<keyword evidence="4" id="KW-0206">Cytoskeleton</keyword>
<protein>
    <recommendedName>
        <fullName evidence="7">B9 domain-containing protein 1</fullName>
    </recommendedName>
</protein>
<dbReference type="OrthoDB" id="431939at2759"/>
<dbReference type="EMBL" id="MRZV01000196">
    <property type="protein sequence ID" value="PIK55902.1"/>
    <property type="molecule type" value="Genomic_DNA"/>
</dbReference>
<evidence type="ECO:0000256" key="4">
    <source>
        <dbReference type="ARBA" id="ARBA00023212"/>
    </source>
</evidence>
<evidence type="ECO:0000256" key="5">
    <source>
        <dbReference type="ARBA" id="ARBA00023273"/>
    </source>
</evidence>
<keyword evidence="2" id="KW-0963">Cytoplasm</keyword>
<evidence type="ECO:0000256" key="1">
    <source>
        <dbReference type="ARBA" id="ARBA00004120"/>
    </source>
</evidence>
<evidence type="ECO:0000256" key="3">
    <source>
        <dbReference type="ARBA" id="ARBA00022794"/>
    </source>
</evidence>
<accession>A0A2G8L6M0</accession>
<evidence type="ECO:0000313" key="8">
    <source>
        <dbReference type="EMBL" id="PIK55902.1"/>
    </source>
</evidence>
<organism evidence="8 9">
    <name type="scientific">Stichopus japonicus</name>
    <name type="common">Sea cucumber</name>
    <dbReference type="NCBI Taxonomy" id="307972"/>
    <lineage>
        <taxon>Eukaryota</taxon>
        <taxon>Metazoa</taxon>
        <taxon>Echinodermata</taxon>
        <taxon>Eleutherozoa</taxon>
        <taxon>Echinozoa</taxon>
        <taxon>Holothuroidea</taxon>
        <taxon>Aspidochirotacea</taxon>
        <taxon>Aspidochirotida</taxon>
        <taxon>Stichopodidae</taxon>
        <taxon>Apostichopus</taxon>
    </lineage>
</organism>
<dbReference type="PANTHER" id="PTHR12968:SF1">
    <property type="entry name" value="B9 DOMAIN-CONTAINING PROTEIN 1"/>
    <property type="match status" value="1"/>
</dbReference>
<evidence type="ECO:0000313" key="9">
    <source>
        <dbReference type="Proteomes" id="UP000230750"/>
    </source>
</evidence>
<comment type="similarity">
    <text evidence="6">Belongs to the B9D family.</text>
</comment>
<evidence type="ECO:0000256" key="7">
    <source>
        <dbReference type="ARBA" id="ARBA00039274"/>
    </source>
</evidence>
<evidence type="ECO:0000256" key="2">
    <source>
        <dbReference type="ARBA" id="ARBA00022490"/>
    </source>
</evidence>
<dbReference type="GO" id="GO:0036038">
    <property type="term" value="C:MKS complex"/>
    <property type="evidence" value="ECO:0007669"/>
    <property type="project" value="TreeGrafter"/>
</dbReference>
<keyword evidence="3" id="KW-0970">Cilium biogenesis/degradation</keyword>
<dbReference type="AlphaFoldDB" id="A0A2G8L6M0"/>
<dbReference type="STRING" id="307972.A0A2G8L6M0"/>
<proteinExistence type="inferred from homology"/>
<dbReference type="Pfam" id="PF07162">
    <property type="entry name" value="B9-C2"/>
    <property type="match status" value="1"/>
</dbReference>
<gene>
    <name evidence="8" type="ORF">BSL78_07172</name>
</gene>
<keyword evidence="9" id="KW-1185">Reference proteome</keyword>
<comment type="subcellular location">
    <subcellularLocation>
        <location evidence="1">Cytoplasm</location>
        <location evidence="1">Cytoskeleton</location>
        <location evidence="1">Cilium basal body</location>
    </subcellularLocation>
</comment>
<reference evidence="8 9" key="1">
    <citation type="journal article" date="2017" name="PLoS Biol.">
        <title>The sea cucumber genome provides insights into morphological evolution and visceral regeneration.</title>
        <authorList>
            <person name="Zhang X."/>
            <person name="Sun L."/>
            <person name="Yuan J."/>
            <person name="Sun Y."/>
            <person name="Gao Y."/>
            <person name="Zhang L."/>
            <person name="Li S."/>
            <person name="Dai H."/>
            <person name="Hamel J.F."/>
            <person name="Liu C."/>
            <person name="Yu Y."/>
            <person name="Liu S."/>
            <person name="Lin W."/>
            <person name="Guo K."/>
            <person name="Jin S."/>
            <person name="Xu P."/>
            <person name="Storey K.B."/>
            <person name="Huan P."/>
            <person name="Zhang T."/>
            <person name="Zhou Y."/>
            <person name="Zhang J."/>
            <person name="Lin C."/>
            <person name="Li X."/>
            <person name="Xing L."/>
            <person name="Huo D."/>
            <person name="Sun M."/>
            <person name="Wang L."/>
            <person name="Mercier A."/>
            <person name="Li F."/>
            <person name="Yang H."/>
            <person name="Xiang J."/>
        </authorList>
    </citation>
    <scope>NUCLEOTIDE SEQUENCE [LARGE SCALE GENOMIC DNA]</scope>
    <source>
        <strain evidence="8">Shaxun</strain>
        <tissue evidence="8">Muscle</tissue>
    </source>
</reference>
<dbReference type="Proteomes" id="UP000230750">
    <property type="component" value="Unassembled WGS sequence"/>
</dbReference>
<sequence>MASNPSVFLLMLNGQIETGDFPEFDDLYVKYNYTFGPDWAVTSGLEEGISQVCKRNTYGQRDFVWNFPLEVTFKSTNPYGWPQLVVSVYGLDAFGTAVVRGYGAVHIPITPGGHACIIPMFVPEASSRFQKFLGWFMGRRPEYVDTNVVARGEGREVTRVRSQGHLRVKFNIVTKDMKKLGYDCLSSGHGVPNAITAASIAANGSNQGAGAAGRTLEGASGTTEA</sequence>
<keyword evidence="5" id="KW-0966">Cell projection</keyword>
<evidence type="ECO:0000256" key="6">
    <source>
        <dbReference type="ARBA" id="ARBA00038411"/>
    </source>
</evidence>
<dbReference type="InterPro" id="IPR010796">
    <property type="entry name" value="C2_B9-type_dom"/>
</dbReference>
<dbReference type="PANTHER" id="PTHR12968">
    <property type="entry name" value="B9 DOMAIN-CONTAINING"/>
    <property type="match status" value="1"/>
</dbReference>